<proteinExistence type="inferred from homology"/>
<reference evidence="8 9" key="1">
    <citation type="submission" date="2017-07" db="EMBL/GenBank/DDBJ databases">
        <title>Isolation and whole genome analysis of endospore-forming bacteria from heroin.</title>
        <authorList>
            <person name="Kalinowski J."/>
            <person name="Ahrens B."/>
            <person name="Al-Dilaimi A."/>
            <person name="Winkler A."/>
            <person name="Wibberg D."/>
            <person name="Schleenbecker U."/>
            <person name="Ruckert C."/>
            <person name="Wolfel R."/>
            <person name="Grass G."/>
        </authorList>
    </citation>
    <scope>NUCLEOTIDE SEQUENCE [LARGE SCALE GENOMIC DNA]</scope>
    <source>
        <strain evidence="8 9">7539</strain>
    </source>
</reference>
<keyword evidence="4 7" id="KW-0812">Transmembrane</keyword>
<evidence type="ECO:0000313" key="9">
    <source>
        <dbReference type="Proteomes" id="UP000216207"/>
    </source>
</evidence>
<evidence type="ECO:0000256" key="5">
    <source>
        <dbReference type="ARBA" id="ARBA00022989"/>
    </source>
</evidence>
<dbReference type="OMA" id="CVWAWND"/>
<feature type="transmembrane region" description="Helical" evidence="7">
    <location>
        <begin position="142"/>
        <end position="160"/>
    </location>
</feature>
<dbReference type="EMBL" id="NPCC01000015">
    <property type="protein sequence ID" value="PAE88576.1"/>
    <property type="molecule type" value="Genomic_DNA"/>
</dbReference>
<dbReference type="InterPro" id="IPR000515">
    <property type="entry name" value="MetI-like"/>
</dbReference>
<dbReference type="PANTHER" id="PTHR43744:SF12">
    <property type="entry name" value="ABC TRANSPORTER PERMEASE PROTEIN MG189-RELATED"/>
    <property type="match status" value="1"/>
</dbReference>
<evidence type="ECO:0000256" key="7">
    <source>
        <dbReference type="RuleBase" id="RU363032"/>
    </source>
</evidence>
<dbReference type="PANTHER" id="PTHR43744">
    <property type="entry name" value="ABC TRANSPORTER PERMEASE PROTEIN MG189-RELATED-RELATED"/>
    <property type="match status" value="1"/>
</dbReference>
<comment type="caution">
    <text evidence="8">The sequence shown here is derived from an EMBL/GenBank/DDBJ whole genome shotgun (WGS) entry which is preliminary data.</text>
</comment>
<accession>A0A268NYL1</accession>
<evidence type="ECO:0000256" key="2">
    <source>
        <dbReference type="ARBA" id="ARBA00022448"/>
    </source>
</evidence>
<dbReference type="Gene3D" id="1.10.3720.10">
    <property type="entry name" value="MetI-like"/>
    <property type="match status" value="1"/>
</dbReference>
<keyword evidence="2 7" id="KW-0813">Transport</keyword>
<dbReference type="PROSITE" id="PS50928">
    <property type="entry name" value="ABC_TM1"/>
    <property type="match status" value="1"/>
</dbReference>
<evidence type="ECO:0000313" key="8">
    <source>
        <dbReference type="EMBL" id="PAE88576.1"/>
    </source>
</evidence>
<dbReference type="InterPro" id="IPR035906">
    <property type="entry name" value="MetI-like_sf"/>
</dbReference>
<dbReference type="Proteomes" id="UP000216207">
    <property type="component" value="Unassembled WGS sequence"/>
</dbReference>
<dbReference type="AlphaFoldDB" id="A0A268NYL1"/>
<feature type="transmembrane region" description="Helical" evidence="7">
    <location>
        <begin position="70"/>
        <end position="94"/>
    </location>
</feature>
<keyword evidence="3" id="KW-1003">Cell membrane</keyword>
<dbReference type="GO" id="GO:0055085">
    <property type="term" value="P:transmembrane transport"/>
    <property type="evidence" value="ECO:0007669"/>
    <property type="project" value="InterPro"/>
</dbReference>
<feature type="transmembrane region" description="Helical" evidence="7">
    <location>
        <begin position="181"/>
        <end position="207"/>
    </location>
</feature>
<gene>
    <name evidence="8" type="ORF">CHH72_13120</name>
</gene>
<feature type="transmembrane region" description="Helical" evidence="7">
    <location>
        <begin position="240"/>
        <end position="261"/>
    </location>
</feature>
<protein>
    <submittedName>
        <fullName evidence="8">Carbohydrate ABC transporter permease</fullName>
    </submittedName>
</protein>
<evidence type="ECO:0000256" key="3">
    <source>
        <dbReference type="ARBA" id="ARBA00022475"/>
    </source>
</evidence>
<dbReference type="CDD" id="cd06261">
    <property type="entry name" value="TM_PBP2"/>
    <property type="match status" value="1"/>
</dbReference>
<evidence type="ECO:0000256" key="6">
    <source>
        <dbReference type="ARBA" id="ARBA00023136"/>
    </source>
</evidence>
<keyword evidence="6 7" id="KW-0472">Membrane</keyword>
<dbReference type="GO" id="GO:0005886">
    <property type="term" value="C:plasma membrane"/>
    <property type="evidence" value="ECO:0007669"/>
    <property type="project" value="UniProtKB-SubCell"/>
</dbReference>
<name>A0A268NYL1_SHOCL</name>
<dbReference type="SUPFAM" id="SSF161098">
    <property type="entry name" value="MetI-like"/>
    <property type="match status" value="1"/>
</dbReference>
<dbReference type="Pfam" id="PF00528">
    <property type="entry name" value="BPD_transp_1"/>
    <property type="match status" value="1"/>
</dbReference>
<comment type="subcellular location">
    <subcellularLocation>
        <location evidence="1 7">Cell membrane</location>
        <topology evidence="1 7">Multi-pass membrane protein</topology>
    </subcellularLocation>
</comment>
<evidence type="ECO:0000256" key="4">
    <source>
        <dbReference type="ARBA" id="ARBA00022692"/>
    </source>
</evidence>
<feature type="transmembrane region" description="Helical" evidence="7">
    <location>
        <begin position="106"/>
        <end position="130"/>
    </location>
</feature>
<dbReference type="RefSeq" id="WP_011245517.1">
    <property type="nucleotide sequence ID" value="NZ_BOQQ01000007.1"/>
</dbReference>
<feature type="transmembrane region" description="Helical" evidence="7">
    <location>
        <begin position="12"/>
        <end position="31"/>
    </location>
</feature>
<organism evidence="8 9">
    <name type="scientific">Shouchella clausii</name>
    <name type="common">Alkalihalobacillus clausii</name>
    <dbReference type="NCBI Taxonomy" id="79880"/>
    <lineage>
        <taxon>Bacteria</taxon>
        <taxon>Bacillati</taxon>
        <taxon>Bacillota</taxon>
        <taxon>Bacilli</taxon>
        <taxon>Bacillales</taxon>
        <taxon>Bacillaceae</taxon>
        <taxon>Shouchella</taxon>
    </lineage>
</organism>
<comment type="similarity">
    <text evidence="7">Belongs to the binding-protein-dependent transport system permease family.</text>
</comment>
<keyword evidence="5 7" id="KW-1133">Transmembrane helix</keyword>
<evidence type="ECO:0000256" key="1">
    <source>
        <dbReference type="ARBA" id="ARBA00004651"/>
    </source>
</evidence>
<sequence>MASDKFLTKALTHFVLLIGVIISIFPFYWLVVMATNTTSDILRFPPKLTFGHELFTNVKNVLASIDFYQAFFNTLFVSTITVIGVLFFCSLAGFTFAKFRFPGKNMLFTALLLTMMIPSQMSFVPSFLLIAEFGWVDSYKALIIPGLASAFGIFWIRQFCQDAVPDELLEAGRLDGCNTFRLYWNVALPSLRPALTFLGIFTFIGVWNDYLWPLVTINSPSRYTLQVMLAQLNGVYDTDYAIIMTGTLMATLPLIVLFIIFSKQFMKGVAEGAVKE</sequence>